<accession>A0A6B3C9G4</accession>
<feature type="non-terminal residue" evidence="1">
    <location>
        <position position="82"/>
    </location>
</feature>
<evidence type="ECO:0000313" key="1">
    <source>
        <dbReference type="EMBL" id="NEC93398.1"/>
    </source>
</evidence>
<reference evidence="1" key="1">
    <citation type="submission" date="2020-01" db="EMBL/GenBank/DDBJ databases">
        <title>Insect and environment-associated Actinomycetes.</title>
        <authorList>
            <person name="Currrie C."/>
            <person name="Chevrette M."/>
            <person name="Carlson C."/>
            <person name="Stubbendieck R."/>
            <person name="Wendt-Pienkowski E."/>
        </authorList>
    </citation>
    <scope>NUCLEOTIDE SEQUENCE</scope>
    <source>
        <strain evidence="1">SID12501</strain>
    </source>
</reference>
<proteinExistence type="predicted"/>
<name>A0A6B3C9G4_9ACTN</name>
<organism evidence="1">
    <name type="scientific">Streptomyces sp. SID12501</name>
    <dbReference type="NCBI Taxonomy" id="2706042"/>
    <lineage>
        <taxon>Bacteria</taxon>
        <taxon>Bacillati</taxon>
        <taxon>Actinomycetota</taxon>
        <taxon>Actinomycetes</taxon>
        <taxon>Kitasatosporales</taxon>
        <taxon>Streptomycetaceae</taxon>
        <taxon>Streptomyces</taxon>
    </lineage>
</organism>
<dbReference type="AlphaFoldDB" id="A0A6B3C9G4"/>
<protein>
    <recommendedName>
        <fullName evidence="2">DNA-binding protein</fullName>
    </recommendedName>
</protein>
<gene>
    <name evidence="1" type="ORF">G3I71_48490</name>
</gene>
<sequence length="82" mass="9370">MADNSVPVPPKGRIGVTYTEIAAHYGMSARYISENPRWGRHERWPKSIGKRGRNKEFDPVAVAAFFNEHHIRETAPLDPDRL</sequence>
<comment type="caution">
    <text evidence="1">The sequence shown here is derived from an EMBL/GenBank/DDBJ whole genome shotgun (WGS) entry which is preliminary data.</text>
</comment>
<dbReference type="EMBL" id="JAAGLU010000792">
    <property type="protein sequence ID" value="NEC93398.1"/>
    <property type="molecule type" value="Genomic_DNA"/>
</dbReference>
<evidence type="ECO:0008006" key="2">
    <source>
        <dbReference type="Google" id="ProtNLM"/>
    </source>
</evidence>